<dbReference type="Proteomes" id="UP001260959">
    <property type="component" value="Unassembled WGS sequence"/>
</dbReference>
<organism evidence="1 2">
    <name type="scientific">Chryseobacterium metallicongregator</name>
    <dbReference type="NCBI Taxonomy" id="3073042"/>
    <lineage>
        <taxon>Bacteria</taxon>
        <taxon>Pseudomonadati</taxon>
        <taxon>Bacteroidota</taxon>
        <taxon>Flavobacteriia</taxon>
        <taxon>Flavobacteriales</taxon>
        <taxon>Weeksellaceae</taxon>
        <taxon>Chryseobacterium group</taxon>
        <taxon>Chryseobacterium</taxon>
    </lineage>
</organism>
<sequence length="159" mass="18837">MKPIFVFLIFLLFFSKNYSQIIIERAVITKNSGNADPNFDNARRFESSLDIKNMDYINPEQVYSKIFIFIGDNKVFYQECYPSEKVKLINHSIRDSNFERILKKETFTFKIQKKSLILKNTKNNSELILRIDKSGEYVKLINEKTKDIYIALEKKISEK</sequence>
<gene>
    <name evidence="1" type="ORF">REB14_23025</name>
</gene>
<name>A0ABU1ECF8_9FLAO</name>
<comment type="caution">
    <text evidence="1">The sequence shown here is derived from an EMBL/GenBank/DDBJ whole genome shotgun (WGS) entry which is preliminary data.</text>
</comment>
<accession>A0ABU1ECF8</accession>
<dbReference type="RefSeq" id="WP_309523396.1">
    <property type="nucleotide sequence ID" value="NZ_JAVIXS010000021.1"/>
</dbReference>
<keyword evidence="2" id="KW-1185">Reference proteome</keyword>
<evidence type="ECO:0000313" key="2">
    <source>
        <dbReference type="Proteomes" id="UP001260959"/>
    </source>
</evidence>
<reference evidence="1 2" key="1">
    <citation type="submission" date="2023-08" db="EMBL/GenBank/DDBJ databases">
        <authorList>
            <person name="Maltman C."/>
        </authorList>
    </citation>
    <scope>NUCLEOTIDE SEQUENCE [LARGE SCALE GENOMIC DNA]</scope>
    <source>
        <strain evidence="1 2">ES2</strain>
    </source>
</reference>
<dbReference type="EMBL" id="JAVIXS010000021">
    <property type="protein sequence ID" value="MDR4955067.1"/>
    <property type="molecule type" value="Genomic_DNA"/>
</dbReference>
<protein>
    <recommendedName>
        <fullName evidence="3">AMIN domain-containing protein</fullName>
    </recommendedName>
</protein>
<evidence type="ECO:0000313" key="1">
    <source>
        <dbReference type="EMBL" id="MDR4955067.1"/>
    </source>
</evidence>
<proteinExistence type="predicted"/>
<evidence type="ECO:0008006" key="3">
    <source>
        <dbReference type="Google" id="ProtNLM"/>
    </source>
</evidence>